<dbReference type="InterPro" id="IPR017853">
    <property type="entry name" value="GH"/>
</dbReference>
<evidence type="ECO:0000313" key="8">
    <source>
        <dbReference type="Proteomes" id="UP001055804"/>
    </source>
</evidence>
<feature type="domain" description="Glycoside hydrolase family 3 N-terminal" evidence="6">
    <location>
        <begin position="31"/>
        <end position="316"/>
    </location>
</feature>
<dbReference type="EMBL" id="JAMZFT010000001">
    <property type="protein sequence ID" value="MCP1335982.1"/>
    <property type="molecule type" value="Genomic_DNA"/>
</dbReference>
<dbReference type="InterPro" id="IPR050226">
    <property type="entry name" value="NagZ_Beta-hexosaminidase"/>
</dbReference>
<dbReference type="GO" id="GO:0005975">
    <property type="term" value="P:carbohydrate metabolic process"/>
    <property type="evidence" value="ECO:0007669"/>
    <property type="project" value="InterPro"/>
</dbReference>
<evidence type="ECO:0000313" key="7">
    <source>
        <dbReference type="EMBL" id="MCP1335982.1"/>
    </source>
</evidence>
<comment type="similarity">
    <text evidence="2">Belongs to the glycosyl hydrolase 3 family.</text>
</comment>
<evidence type="ECO:0000256" key="2">
    <source>
        <dbReference type="ARBA" id="ARBA00005336"/>
    </source>
</evidence>
<evidence type="ECO:0000256" key="5">
    <source>
        <dbReference type="ARBA" id="ARBA00023295"/>
    </source>
</evidence>
<dbReference type="Gene3D" id="3.20.20.300">
    <property type="entry name" value="Glycoside hydrolase, family 3, N-terminal domain"/>
    <property type="match status" value="1"/>
</dbReference>
<dbReference type="AlphaFoldDB" id="A0A9J6PCJ3"/>
<comment type="catalytic activity">
    <reaction evidence="1">
        <text>Hydrolysis of terminal non-reducing N-acetyl-D-hexosamine residues in N-acetyl-beta-D-hexosaminides.</text>
        <dbReference type="EC" id="3.2.1.52"/>
    </reaction>
</comment>
<reference evidence="7" key="1">
    <citation type="submission" date="2022-06" db="EMBL/GenBank/DDBJ databases">
        <title>Isolation and Genomics of Futiania mangrovii gen. nov., sp. nov., a Rare and Metabolically-versatile member in the Class Alphaproteobacteria.</title>
        <authorList>
            <person name="Liu L."/>
            <person name="Huang W.-C."/>
            <person name="Pan J."/>
            <person name="Li J."/>
            <person name="Huang Y."/>
            <person name="Du H."/>
            <person name="Liu Y."/>
            <person name="Li M."/>
        </authorList>
    </citation>
    <scope>NUCLEOTIDE SEQUENCE</scope>
    <source>
        <strain evidence="7">FT118</strain>
    </source>
</reference>
<dbReference type="InterPro" id="IPR019800">
    <property type="entry name" value="Glyco_hydro_3_AS"/>
</dbReference>
<dbReference type="InterPro" id="IPR001764">
    <property type="entry name" value="Glyco_hydro_3_N"/>
</dbReference>
<protein>
    <recommendedName>
        <fullName evidence="3">beta-N-acetylhexosaminidase</fullName>
        <ecNumber evidence="3">3.2.1.52</ecNumber>
    </recommendedName>
</protein>
<dbReference type="PROSITE" id="PS00775">
    <property type="entry name" value="GLYCOSYL_HYDROL_F3"/>
    <property type="match status" value="1"/>
</dbReference>
<evidence type="ECO:0000256" key="3">
    <source>
        <dbReference type="ARBA" id="ARBA00012663"/>
    </source>
</evidence>
<dbReference type="NCBIfam" id="NF003740">
    <property type="entry name" value="PRK05337.1"/>
    <property type="match status" value="1"/>
</dbReference>
<dbReference type="PANTHER" id="PTHR30480:SF13">
    <property type="entry name" value="BETA-HEXOSAMINIDASE"/>
    <property type="match status" value="1"/>
</dbReference>
<name>A0A9J6PCJ3_9PROT</name>
<dbReference type="GO" id="GO:0009254">
    <property type="term" value="P:peptidoglycan turnover"/>
    <property type="evidence" value="ECO:0007669"/>
    <property type="project" value="TreeGrafter"/>
</dbReference>
<gene>
    <name evidence="7" type="primary">nagZ</name>
    <name evidence="7" type="ORF">NJQ99_06125</name>
</gene>
<keyword evidence="8" id="KW-1185">Reference proteome</keyword>
<dbReference type="Proteomes" id="UP001055804">
    <property type="component" value="Unassembled WGS sequence"/>
</dbReference>
<comment type="caution">
    <text evidence="7">The sequence shown here is derived from an EMBL/GenBank/DDBJ whole genome shotgun (WGS) entry which is preliminary data.</text>
</comment>
<evidence type="ECO:0000256" key="4">
    <source>
        <dbReference type="ARBA" id="ARBA00022801"/>
    </source>
</evidence>
<organism evidence="7 8">
    <name type="scientific">Futiania mangrovi</name>
    <dbReference type="NCBI Taxonomy" id="2959716"/>
    <lineage>
        <taxon>Bacteria</taxon>
        <taxon>Pseudomonadati</taxon>
        <taxon>Pseudomonadota</taxon>
        <taxon>Alphaproteobacteria</taxon>
        <taxon>Futianiales</taxon>
        <taxon>Futianiaceae</taxon>
        <taxon>Futiania</taxon>
    </lineage>
</organism>
<proteinExistence type="inferred from homology"/>
<dbReference type="SUPFAM" id="SSF51445">
    <property type="entry name" value="(Trans)glycosidases"/>
    <property type="match status" value="1"/>
</dbReference>
<keyword evidence="4 7" id="KW-0378">Hydrolase</keyword>
<dbReference type="Pfam" id="PF00933">
    <property type="entry name" value="Glyco_hydro_3"/>
    <property type="match status" value="1"/>
</dbReference>
<sequence length="340" mass="35533">MTGPRAAIVGCLGEGLSAQERALFRASDPLGLILFRRNCTDPAQVRALVADFRETVGRADAPVLIDQEGGRVQRLRPPHWRDYPPAAVFGALYEADPDAACEAAWLNAALQAAELAPLGITVNCAPMIDVRDPDAHDIVGDRAFSGDPEVVIPLGRAVMDGLLSGGVLPVIKHVPGHGRARADSHEELPVVEAGRAALARDFAPFRALADAPFAMTAHVVYTTLDAVRPATLSRAVVEGVMRGEMGIEGVILSDDLSMKALSGTLGERAADAIAAGCDVALHCNGEMAEMAEVLDGVPRLSGAALARVEAALARVRRPAPADGGDLLARRDALLAPVLPA</sequence>
<dbReference type="InterPro" id="IPR036962">
    <property type="entry name" value="Glyco_hydro_3_N_sf"/>
</dbReference>
<evidence type="ECO:0000256" key="1">
    <source>
        <dbReference type="ARBA" id="ARBA00001231"/>
    </source>
</evidence>
<dbReference type="EC" id="3.2.1.52" evidence="3"/>
<keyword evidence="5 7" id="KW-0326">Glycosidase</keyword>
<evidence type="ECO:0000259" key="6">
    <source>
        <dbReference type="Pfam" id="PF00933"/>
    </source>
</evidence>
<dbReference type="GO" id="GO:0004563">
    <property type="term" value="F:beta-N-acetylhexosaminidase activity"/>
    <property type="evidence" value="ECO:0007669"/>
    <property type="project" value="UniProtKB-EC"/>
</dbReference>
<accession>A0A9J6PCJ3</accession>
<dbReference type="PANTHER" id="PTHR30480">
    <property type="entry name" value="BETA-HEXOSAMINIDASE-RELATED"/>
    <property type="match status" value="1"/>
</dbReference>
<dbReference type="RefSeq" id="WP_269331903.1">
    <property type="nucleotide sequence ID" value="NZ_JAMZFT010000001.1"/>
</dbReference>